<organism evidence="2 3">
    <name type="scientific">Ichthyophthirius multifiliis</name>
    <name type="common">White spot disease agent</name>
    <name type="synonym">Ich</name>
    <dbReference type="NCBI Taxonomy" id="5932"/>
    <lineage>
        <taxon>Eukaryota</taxon>
        <taxon>Sar</taxon>
        <taxon>Alveolata</taxon>
        <taxon>Ciliophora</taxon>
        <taxon>Intramacronucleata</taxon>
        <taxon>Oligohymenophorea</taxon>
        <taxon>Hymenostomatida</taxon>
        <taxon>Ophryoglenina</taxon>
        <taxon>Ichthyophthirius</taxon>
    </lineage>
</organism>
<evidence type="ECO:0000259" key="1">
    <source>
        <dbReference type="Pfam" id="PF24923"/>
    </source>
</evidence>
<dbReference type="Pfam" id="PF24923">
    <property type="entry name" value="ATP-grasp_IQCH"/>
    <property type="match status" value="1"/>
</dbReference>
<dbReference type="GeneID" id="14908294"/>
<dbReference type="InterPro" id="IPR056855">
    <property type="entry name" value="ATP-grasp_IQCH"/>
</dbReference>
<dbReference type="InParanoid" id="G0QRL9"/>
<reference evidence="2 3" key="1">
    <citation type="submission" date="2011-07" db="EMBL/GenBank/DDBJ databases">
        <authorList>
            <person name="Coyne R."/>
            <person name="Brami D."/>
            <person name="Johnson J."/>
            <person name="Hostetler J."/>
            <person name="Hannick L."/>
            <person name="Clark T."/>
            <person name="Cassidy-Hanley D."/>
            <person name="Inman J."/>
        </authorList>
    </citation>
    <scope>NUCLEOTIDE SEQUENCE [LARGE SCALE GENOMIC DNA]</scope>
    <source>
        <strain evidence="2 3">G5</strain>
    </source>
</reference>
<accession>G0QRL9</accession>
<proteinExistence type="predicted"/>
<name>G0QRL9_ICHMU</name>
<dbReference type="PANTHER" id="PTHR14465:SF0">
    <property type="entry name" value="IQ DOMAIN-CONTAINING PROTEIN H"/>
    <property type="match status" value="1"/>
</dbReference>
<feature type="domain" description="IQCH-like ATP-grasp" evidence="1">
    <location>
        <begin position="141"/>
        <end position="393"/>
    </location>
</feature>
<dbReference type="STRING" id="857967.G0QRL9"/>
<dbReference type="OMA" id="ENYHRVV"/>
<dbReference type="PANTHER" id="PTHR14465">
    <property type="entry name" value="IQ DOMAIN-CONTAINING PROTEIN H"/>
    <property type="match status" value="1"/>
</dbReference>
<sequence>MANINGQNEFKRETMVHFHQKENTQIGRIFNLKDPKVSIIYVSAYQLQQEIISYYHKICELAQIPDYINRLHFIYPENSQCFPKIYNTNKLLYYSPMALKKIKKIISNKYSYIIPGNIQKQDILISIQLNVPVYAGDLDTSQKLNSKTHSRHFFKEIGLPIPAGIENIGSEDELFTKLTYLIIKYPQINTWIFKTDYEQKGRGTAYIELEHLRVIKDFKKQKISEENVLKLREIISTLLPQKIVICFPSLFANYQEFLEYFVYNKGLIEAFPQNNNENEVKGLSVSFKIDPDGVIKPLCAFEKISLVPFVNFGAIFPQNVLPLLNLKALCEKIGVELKKRGVFGYINADLVAFQDPENSLGHKLFYLNGLDCFLNDFMSAFFMFQMVSGSKMDQVSGKYYLSDQNEQESNYLDEEEGDFLNIIKDFDERSFFFVPYICHEGFFQSNFKEFFIVCRKFNISYDIEKKQGTLFLLLDQLKEGVLGVLGIGEKIQECMQFIYDVFIKIQQMFENEEFQRKKKNQKESIVRNDEVSFQILLKKIKSLYQEYRGR</sequence>
<dbReference type="Proteomes" id="UP000008983">
    <property type="component" value="Unassembled WGS sequence"/>
</dbReference>
<evidence type="ECO:0000313" key="3">
    <source>
        <dbReference type="Proteomes" id="UP000008983"/>
    </source>
</evidence>
<dbReference type="AlphaFoldDB" id="G0QRL9"/>
<dbReference type="eggNOG" id="ENOG502QSF3">
    <property type="taxonomic scope" value="Eukaryota"/>
</dbReference>
<dbReference type="RefSeq" id="XP_004035626.1">
    <property type="nucleotide sequence ID" value="XM_004035578.1"/>
</dbReference>
<dbReference type="InterPro" id="IPR038752">
    <property type="entry name" value="IQCH"/>
</dbReference>
<evidence type="ECO:0000313" key="2">
    <source>
        <dbReference type="EMBL" id="EGR32140.1"/>
    </source>
</evidence>
<dbReference type="OrthoDB" id="2117703at2759"/>
<dbReference type="EMBL" id="GL983776">
    <property type="protein sequence ID" value="EGR32140.1"/>
    <property type="molecule type" value="Genomic_DNA"/>
</dbReference>
<protein>
    <submittedName>
        <fullName evidence="2">IQ calmodulin-binding motif family protein, putative</fullName>
    </submittedName>
</protein>
<keyword evidence="3" id="KW-1185">Reference proteome</keyword>
<gene>
    <name evidence="2" type="ORF">IMG5_095050</name>
</gene>